<dbReference type="Pfam" id="PF07536">
    <property type="entry name" value="HWE_HK"/>
    <property type="match status" value="1"/>
</dbReference>
<keyword evidence="4" id="KW-0597">Phosphoprotein</keyword>
<dbReference type="PROSITE" id="PS50112">
    <property type="entry name" value="PAS"/>
    <property type="match status" value="2"/>
</dbReference>
<keyword evidence="7" id="KW-0288">FMN</keyword>
<dbReference type="Gene3D" id="3.30.450.20">
    <property type="entry name" value="PAS domain"/>
    <property type="match status" value="4"/>
</dbReference>
<feature type="domain" description="PAS" evidence="16">
    <location>
        <begin position="376"/>
        <end position="446"/>
    </location>
</feature>
<keyword evidence="6" id="KW-0285">Flavoprotein</keyword>
<dbReference type="CDD" id="cd00130">
    <property type="entry name" value="PAS"/>
    <property type="match status" value="2"/>
</dbReference>
<evidence type="ECO:0000256" key="11">
    <source>
        <dbReference type="ARBA" id="ARBA00022777"/>
    </source>
</evidence>
<keyword evidence="14" id="KW-0843">Virulence</keyword>
<dbReference type="InterPro" id="IPR000014">
    <property type="entry name" value="PAS"/>
</dbReference>
<dbReference type="InterPro" id="IPR001610">
    <property type="entry name" value="PAC"/>
</dbReference>
<dbReference type="InterPro" id="IPR036890">
    <property type="entry name" value="HATPase_C_sf"/>
</dbReference>
<keyword evidence="9" id="KW-0677">Repeat</keyword>
<proteinExistence type="predicted"/>
<protein>
    <recommendedName>
        <fullName evidence="2">histidine kinase</fullName>
        <ecNumber evidence="2">2.7.13.3</ecNumber>
    </recommendedName>
</protein>
<evidence type="ECO:0000313" key="19">
    <source>
        <dbReference type="Proteomes" id="UP000245765"/>
    </source>
</evidence>
<organism evidence="18 19">
    <name type="scientific">Falsiroseomonas bella</name>
    <dbReference type="NCBI Taxonomy" id="2184016"/>
    <lineage>
        <taxon>Bacteria</taxon>
        <taxon>Pseudomonadati</taxon>
        <taxon>Pseudomonadota</taxon>
        <taxon>Alphaproteobacteria</taxon>
        <taxon>Acetobacterales</taxon>
        <taxon>Roseomonadaceae</taxon>
        <taxon>Falsiroseomonas</taxon>
    </lineage>
</organism>
<reference evidence="19" key="1">
    <citation type="submission" date="2018-05" db="EMBL/GenBank/DDBJ databases">
        <authorList>
            <person name="Du Z."/>
            <person name="Wang X."/>
        </authorList>
    </citation>
    <scope>NUCLEOTIDE SEQUENCE [LARGE SCALE GENOMIC DNA]</scope>
    <source>
        <strain evidence="19">CQN31</strain>
    </source>
</reference>
<evidence type="ECO:0000256" key="1">
    <source>
        <dbReference type="ARBA" id="ARBA00000085"/>
    </source>
</evidence>
<dbReference type="NCBIfam" id="TIGR00229">
    <property type="entry name" value="sensory_box"/>
    <property type="match status" value="2"/>
</dbReference>
<keyword evidence="10" id="KW-0547">Nucleotide-binding</keyword>
<name>A0A317F970_9PROT</name>
<dbReference type="CDD" id="cd12915">
    <property type="entry name" value="PDC2_DGC_like"/>
    <property type="match status" value="1"/>
</dbReference>
<evidence type="ECO:0000259" key="16">
    <source>
        <dbReference type="PROSITE" id="PS50112"/>
    </source>
</evidence>
<dbReference type="Gene3D" id="3.30.565.10">
    <property type="entry name" value="Histidine kinase-like ATPase, C-terminal domain"/>
    <property type="match status" value="1"/>
</dbReference>
<feature type="domain" description="PAC" evidence="17">
    <location>
        <begin position="449"/>
        <end position="501"/>
    </location>
</feature>
<dbReference type="PANTHER" id="PTHR41523:SF8">
    <property type="entry name" value="ETHYLENE RESPONSE SENSOR PROTEIN"/>
    <property type="match status" value="1"/>
</dbReference>
<feature type="domain" description="PAC" evidence="17">
    <location>
        <begin position="577"/>
        <end position="631"/>
    </location>
</feature>
<evidence type="ECO:0000313" key="18">
    <source>
        <dbReference type="EMBL" id="PWS34557.1"/>
    </source>
</evidence>
<dbReference type="GO" id="GO:0009881">
    <property type="term" value="F:photoreceptor activity"/>
    <property type="evidence" value="ECO:0007669"/>
    <property type="project" value="UniProtKB-KW"/>
</dbReference>
<dbReference type="InterPro" id="IPR013655">
    <property type="entry name" value="PAS_fold_3"/>
</dbReference>
<evidence type="ECO:0000256" key="3">
    <source>
        <dbReference type="ARBA" id="ARBA00022543"/>
    </source>
</evidence>
<comment type="catalytic activity">
    <reaction evidence="1">
        <text>ATP + protein L-histidine = ADP + protein N-phospho-L-histidine.</text>
        <dbReference type="EC" id="2.7.13.3"/>
    </reaction>
</comment>
<evidence type="ECO:0000256" key="5">
    <source>
        <dbReference type="ARBA" id="ARBA00022606"/>
    </source>
</evidence>
<dbReference type="InterPro" id="IPR000700">
    <property type="entry name" value="PAS-assoc_C"/>
</dbReference>
<evidence type="ECO:0000256" key="6">
    <source>
        <dbReference type="ARBA" id="ARBA00022630"/>
    </source>
</evidence>
<dbReference type="AlphaFoldDB" id="A0A317F970"/>
<evidence type="ECO:0000259" key="17">
    <source>
        <dbReference type="PROSITE" id="PS50113"/>
    </source>
</evidence>
<keyword evidence="19" id="KW-1185">Reference proteome</keyword>
<evidence type="ECO:0000256" key="15">
    <source>
        <dbReference type="ARBA" id="ARBA00023170"/>
    </source>
</evidence>
<evidence type="ECO:0000256" key="7">
    <source>
        <dbReference type="ARBA" id="ARBA00022643"/>
    </source>
</evidence>
<dbReference type="Proteomes" id="UP000245765">
    <property type="component" value="Unassembled WGS sequence"/>
</dbReference>
<dbReference type="SUPFAM" id="SSF55785">
    <property type="entry name" value="PYP-like sensor domain (PAS domain)"/>
    <property type="match status" value="2"/>
</dbReference>
<dbReference type="GO" id="GO:0004673">
    <property type="term" value="F:protein histidine kinase activity"/>
    <property type="evidence" value="ECO:0007669"/>
    <property type="project" value="UniProtKB-EC"/>
</dbReference>
<sequence length="850" mass="92725">MHGNARAMSDSVAALRGKHRGAYRPTTASWSRMRGLRAALLVAVLVPALLLALSAWRSWDAAWRSAETEVMRTADAAAEFARRLLEAQLLRIERANDILAGLSDAEVRIREDELQSALRAAAAERESAERETFYLFVYDRDAYPLVTSAAVPAARSRRMMDREFNRVLRPADAPPFYVSPVYVGRDTGRAFFAVTARRERTGNGLPAGTYDGVVNASAYLDHVNPALAALAATPDDVVALIRMDGALLARSAGFKIDPAAAEPRLLPGGPMLEVMARGDARAIVRARSPMDDVERIAALRRVGGSWPVYVSAARDRGAVIAAWRREIAPQAVITAVSAMLLALLAGAVLRRQHSLEDANETLEARVAERAAALAESEIRFRALVDVGPNFVWFATPDGALHYLNDRWFEFTGQRQEDALPDGWATTLHPDDAARTAATWAQARARGVTYEIEVRYRRHDGEYRWYLARAEPLRDATGRIEAWFGSSTDIHDLKAAQAALAESEARLRLAQEAGGVGSWEWDLGTGALFWSESCHRLHGTDPAVPVSYETWRDGIHPEDLPGVERAVREALEGRATGWAVEFRFRRRDNGTLRWIAGRAEVVHDPETGRALRVHGVGLDVTERRDAEERQALMTRELDHRAKNALAAVQAAVRLTPKHDPEAYARAIEGRVSALARAHTILAAGKWEGAALRALVEAELAPFETPVGEAAPDVRRVAVDGPDVALAPDAVQALSMALHELATNAAKHGALSVPGGRVSLSWRVEEGAGLLVLNWRERGGPPIIEAPVRRGFGSRVLEATLGTQLGGRVERRWEAGGLDCEIAVPIARVLAGSATQCEWHVEASGRARTSAM</sequence>
<evidence type="ECO:0000256" key="2">
    <source>
        <dbReference type="ARBA" id="ARBA00012438"/>
    </source>
</evidence>
<dbReference type="SMART" id="SM00911">
    <property type="entry name" value="HWE_HK"/>
    <property type="match status" value="1"/>
</dbReference>
<evidence type="ECO:0000256" key="13">
    <source>
        <dbReference type="ARBA" id="ARBA00022991"/>
    </source>
</evidence>
<keyword evidence="8" id="KW-0808">Transferase</keyword>
<evidence type="ECO:0000256" key="14">
    <source>
        <dbReference type="ARBA" id="ARBA00023026"/>
    </source>
</evidence>
<dbReference type="InterPro" id="IPR011102">
    <property type="entry name" value="Sig_transdc_His_kinase_HWE"/>
</dbReference>
<dbReference type="Gene3D" id="2.10.70.100">
    <property type="match status" value="1"/>
</dbReference>
<accession>A0A317F970</accession>
<dbReference type="EMBL" id="QGNA01000006">
    <property type="protein sequence ID" value="PWS34557.1"/>
    <property type="molecule type" value="Genomic_DNA"/>
</dbReference>
<evidence type="ECO:0000256" key="10">
    <source>
        <dbReference type="ARBA" id="ARBA00022741"/>
    </source>
</evidence>
<evidence type="ECO:0000256" key="4">
    <source>
        <dbReference type="ARBA" id="ARBA00022553"/>
    </source>
</evidence>
<evidence type="ECO:0000256" key="9">
    <source>
        <dbReference type="ARBA" id="ARBA00022737"/>
    </source>
</evidence>
<dbReference type="PROSITE" id="PS50113">
    <property type="entry name" value="PAC"/>
    <property type="match status" value="2"/>
</dbReference>
<dbReference type="SMART" id="SM00091">
    <property type="entry name" value="PAS"/>
    <property type="match status" value="2"/>
</dbReference>
<evidence type="ECO:0000256" key="8">
    <source>
        <dbReference type="ARBA" id="ARBA00022679"/>
    </source>
</evidence>
<dbReference type="SMART" id="SM00086">
    <property type="entry name" value="PAC"/>
    <property type="match status" value="2"/>
</dbReference>
<dbReference type="InterPro" id="IPR035965">
    <property type="entry name" value="PAS-like_dom_sf"/>
</dbReference>
<feature type="domain" description="PAS" evidence="16">
    <location>
        <begin position="502"/>
        <end position="573"/>
    </location>
</feature>
<dbReference type="EC" id="2.7.13.3" evidence="2"/>
<keyword evidence="12" id="KW-0067">ATP-binding</keyword>
<keyword evidence="13" id="KW-0157">Chromophore</keyword>
<dbReference type="PANTHER" id="PTHR41523">
    <property type="entry name" value="TWO-COMPONENT SYSTEM SENSOR PROTEIN"/>
    <property type="match status" value="1"/>
</dbReference>
<dbReference type="GO" id="GO:0005524">
    <property type="term" value="F:ATP binding"/>
    <property type="evidence" value="ECO:0007669"/>
    <property type="project" value="UniProtKB-KW"/>
</dbReference>
<dbReference type="Pfam" id="PF08447">
    <property type="entry name" value="PAS_3"/>
    <property type="match status" value="2"/>
</dbReference>
<comment type="caution">
    <text evidence="18">The sequence shown here is derived from an EMBL/GenBank/DDBJ whole genome shotgun (WGS) entry which is preliminary data.</text>
</comment>
<dbReference type="FunFam" id="3.30.450.20:FF:000099">
    <property type="entry name" value="Sensory box sensor histidine kinase"/>
    <property type="match status" value="1"/>
</dbReference>
<keyword evidence="3" id="KW-0600">Photoreceptor protein</keyword>
<keyword evidence="15" id="KW-0675">Receptor</keyword>
<keyword evidence="5" id="KW-0716">Sensory transduction</keyword>
<keyword evidence="11" id="KW-0418">Kinase</keyword>
<evidence type="ECO:0000256" key="12">
    <source>
        <dbReference type="ARBA" id="ARBA00022840"/>
    </source>
</evidence>
<gene>
    <name evidence="18" type="ORF">DFH01_23730</name>
</gene>